<organism evidence="2 3">
    <name type="scientific">Deinococcus aluminii</name>
    <dbReference type="NCBI Taxonomy" id="1656885"/>
    <lineage>
        <taxon>Bacteria</taxon>
        <taxon>Thermotogati</taxon>
        <taxon>Deinococcota</taxon>
        <taxon>Deinococci</taxon>
        <taxon>Deinococcales</taxon>
        <taxon>Deinococcaceae</taxon>
        <taxon>Deinococcus</taxon>
    </lineage>
</organism>
<evidence type="ECO:0000256" key="1">
    <source>
        <dbReference type="SAM" id="MobiDB-lite"/>
    </source>
</evidence>
<dbReference type="Proteomes" id="UP001404956">
    <property type="component" value="Unassembled WGS sequence"/>
</dbReference>
<dbReference type="Pfam" id="PF09970">
    <property type="entry name" value="DUF2204"/>
    <property type="match status" value="1"/>
</dbReference>
<evidence type="ECO:0000313" key="3">
    <source>
        <dbReference type="Proteomes" id="UP001404956"/>
    </source>
</evidence>
<comment type="caution">
    <text evidence="2">The sequence shown here is derived from an EMBL/GenBank/DDBJ whole genome shotgun (WGS) entry which is preliminary data.</text>
</comment>
<dbReference type="InterPro" id="IPR018700">
    <property type="entry name" value="DUF2204"/>
</dbReference>
<dbReference type="RefSeq" id="WP_345457304.1">
    <property type="nucleotide sequence ID" value="NZ_BAABRV010000012.1"/>
</dbReference>
<proteinExistence type="predicted"/>
<dbReference type="EMBL" id="BAABRV010000012">
    <property type="protein sequence ID" value="GAA5534929.1"/>
    <property type="molecule type" value="Genomic_DNA"/>
</dbReference>
<keyword evidence="3" id="KW-1185">Reference proteome</keyword>
<evidence type="ECO:0008006" key="4">
    <source>
        <dbReference type="Google" id="ProtNLM"/>
    </source>
</evidence>
<gene>
    <name evidence="2" type="ORF">Dalu01_03347</name>
</gene>
<sequence length="149" mass="16246">MATIRLPPDFSEFLTLLNQQGVEYLLIGGYAVNLYGYVRATGDLDVFIALNPENVARLVAAFHDFGLTSMTAEVVQPGKILRMGVPPLRIEVLNEISGVTFAEAYAAREQMEVDGLSIPVISLHHLRQNKAASGRPKDLGDLDELPPSP</sequence>
<evidence type="ECO:0000313" key="2">
    <source>
        <dbReference type="EMBL" id="GAA5534929.1"/>
    </source>
</evidence>
<feature type="region of interest" description="Disordered" evidence="1">
    <location>
        <begin position="129"/>
        <end position="149"/>
    </location>
</feature>
<name>A0ABP9XHU0_9DEIO</name>
<accession>A0ABP9XHU0</accession>
<dbReference type="InterPro" id="IPR043519">
    <property type="entry name" value="NT_sf"/>
</dbReference>
<dbReference type="SUPFAM" id="SSF81301">
    <property type="entry name" value="Nucleotidyltransferase"/>
    <property type="match status" value="1"/>
</dbReference>
<dbReference type="Gene3D" id="3.30.460.40">
    <property type="match status" value="1"/>
</dbReference>
<reference evidence="2 3" key="1">
    <citation type="submission" date="2024-02" db="EMBL/GenBank/DDBJ databases">
        <title>Deinococcus aluminii NBRC 112889.</title>
        <authorList>
            <person name="Ichikawa N."/>
            <person name="Katano-Makiyama Y."/>
            <person name="Hidaka K."/>
        </authorList>
    </citation>
    <scope>NUCLEOTIDE SEQUENCE [LARGE SCALE GENOMIC DNA]</scope>
    <source>
        <strain evidence="2 3">NBRC 112889</strain>
    </source>
</reference>
<protein>
    <recommendedName>
        <fullName evidence="4">Nucleotidyltransferase family protein</fullName>
    </recommendedName>
</protein>